<dbReference type="Proteomes" id="UP000054485">
    <property type="component" value="Unassembled WGS sequence"/>
</dbReference>
<protein>
    <submittedName>
        <fullName evidence="1">Uncharacterized protein</fullName>
    </submittedName>
</protein>
<sequence>QISEKYEFLVGDQSSVRWILIDGPLTTEKLGGAVAVRGGMEADGALLYIAQAAMNGGVHCGKVKDNGYANIPYGGAEIVAKSYSVLVFA</sequence>
<dbReference type="HOGENOM" id="CLU_2373398_0_0_1"/>
<dbReference type="Pfam" id="PF11901">
    <property type="entry name" value="DM9"/>
    <property type="match status" value="1"/>
</dbReference>
<dbReference type="OrthoDB" id="2142040at2759"/>
<reference evidence="2" key="2">
    <citation type="submission" date="2015-01" db="EMBL/GenBank/DDBJ databases">
        <title>Evolutionary Origins and Diversification of the Mycorrhizal Mutualists.</title>
        <authorList>
            <consortium name="DOE Joint Genome Institute"/>
            <consortium name="Mycorrhizal Genomics Consortium"/>
            <person name="Kohler A."/>
            <person name="Kuo A."/>
            <person name="Nagy L.G."/>
            <person name="Floudas D."/>
            <person name="Copeland A."/>
            <person name="Barry K.W."/>
            <person name="Cichocki N."/>
            <person name="Veneault-Fourrey C."/>
            <person name="LaButti K."/>
            <person name="Lindquist E.A."/>
            <person name="Lipzen A."/>
            <person name="Lundell T."/>
            <person name="Morin E."/>
            <person name="Murat C."/>
            <person name="Riley R."/>
            <person name="Ohm R."/>
            <person name="Sun H."/>
            <person name="Tunlid A."/>
            <person name="Henrissat B."/>
            <person name="Grigoriev I.V."/>
            <person name="Hibbett D.S."/>
            <person name="Martin F."/>
        </authorList>
    </citation>
    <scope>NUCLEOTIDE SEQUENCE [LARGE SCALE GENOMIC DNA]</scope>
    <source>
        <strain evidence="2">UH-Slu-Lm8-n1</strain>
    </source>
</reference>
<evidence type="ECO:0000313" key="2">
    <source>
        <dbReference type="Proteomes" id="UP000054485"/>
    </source>
</evidence>
<gene>
    <name evidence="1" type="ORF">CY34DRAFT_83289</name>
</gene>
<dbReference type="PANTHER" id="PTHR31649:SF1">
    <property type="entry name" value="FARNESOIC ACID O-METHYL TRANSFERASE DOMAIN-CONTAINING PROTEIN"/>
    <property type="match status" value="1"/>
</dbReference>
<reference evidence="1 2" key="1">
    <citation type="submission" date="2014-04" db="EMBL/GenBank/DDBJ databases">
        <authorList>
            <consortium name="DOE Joint Genome Institute"/>
            <person name="Kuo A."/>
            <person name="Ruytinx J."/>
            <person name="Rineau F."/>
            <person name="Colpaert J."/>
            <person name="Kohler A."/>
            <person name="Nagy L.G."/>
            <person name="Floudas D."/>
            <person name="Copeland A."/>
            <person name="Barry K.W."/>
            <person name="Cichocki N."/>
            <person name="Veneault-Fourrey C."/>
            <person name="LaButti K."/>
            <person name="Lindquist E.A."/>
            <person name="Lipzen A."/>
            <person name="Lundell T."/>
            <person name="Morin E."/>
            <person name="Murat C."/>
            <person name="Sun H."/>
            <person name="Tunlid A."/>
            <person name="Henrissat B."/>
            <person name="Grigoriev I.V."/>
            <person name="Hibbett D.S."/>
            <person name="Martin F."/>
            <person name="Nordberg H.P."/>
            <person name="Cantor M.N."/>
            <person name="Hua S.X."/>
        </authorList>
    </citation>
    <scope>NUCLEOTIDE SEQUENCE [LARGE SCALE GENOMIC DNA]</scope>
    <source>
        <strain evidence="1 2">UH-Slu-Lm8-n1</strain>
    </source>
</reference>
<dbReference type="SMART" id="SM00696">
    <property type="entry name" value="DM9"/>
    <property type="match status" value="1"/>
</dbReference>
<dbReference type="EMBL" id="KN835234">
    <property type="protein sequence ID" value="KIK42590.1"/>
    <property type="molecule type" value="Genomic_DNA"/>
</dbReference>
<keyword evidence="2" id="KW-1185">Reference proteome</keyword>
<accession>A0A0C9ZXX1</accession>
<dbReference type="InParanoid" id="A0A0C9ZXX1"/>
<dbReference type="InterPro" id="IPR006616">
    <property type="entry name" value="DM9_repeat"/>
</dbReference>
<dbReference type="AlphaFoldDB" id="A0A0C9ZXX1"/>
<evidence type="ECO:0000313" key="1">
    <source>
        <dbReference type="EMBL" id="KIK42590.1"/>
    </source>
</evidence>
<feature type="non-terminal residue" evidence="1">
    <location>
        <position position="1"/>
    </location>
</feature>
<proteinExistence type="predicted"/>
<name>A0A0C9ZXX1_9AGAM</name>
<dbReference type="PANTHER" id="PTHR31649">
    <property type="entry name" value="AGAP009604-PA"/>
    <property type="match status" value="1"/>
</dbReference>
<organism evidence="1 2">
    <name type="scientific">Suillus luteus UH-Slu-Lm8-n1</name>
    <dbReference type="NCBI Taxonomy" id="930992"/>
    <lineage>
        <taxon>Eukaryota</taxon>
        <taxon>Fungi</taxon>
        <taxon>Dikarya</taxon>
        <taxon>Basidiomycota</taxon>
        <taxon>Agaricomycotina</taxon>
        <taxon>Agaricomycetes</taxon>
        <taxon>Agaricomycetidae</taxon>
        <taxon>Boletales</taxon>
        <taxon>Suillineae</taxon>
        <taxon>Suillaceae</taxon>
        <taxon>Suillus</taxon>
    </lineage>
</organism>